<dbReference type="InterPro" id="IPR027806">
    <property type="entry name" value="HARBI1_dom"/>
</dbReference>
<evidence type="ECO:0000256" key="9">
    <source>
        <dbReference type="ARBA" id="ARBA00022801"/>
    </source>
</evidence>
<dbReference type="GO" id="GO:0005737">
    <property type="term" value="C:cytoplasm"/>
    <property type="evidence" value="ECO:0007669"/>
    <property type="project" value="UniProtKB-SubCell"/>
</dbReference>
<dbReference type="PANTHER" id="PTHR22930">
    <property type="match status" value="1"/>
</dbReference>
<feature type="domain" description="DDE Tnp4" evidence="13">
    <location>
        <begin position="164"/>
        <end position="314"/>
    </location>
</feature>
<evidence type="ECO:0000256" key="11">
    <source>
        <dbReference type="ARBA" id="ARBA00030126"/>
    </source>
</evidence>
<dbReference type="Proteomes" id="UP001162156">
    <property type="component" value="Unassembled WGS sequence"/>
</dbReference>
<dbReference type="PRINTS" id="PR02086">
    <property type="entry name" value="PUTNUCHARBI1"/>
</dbReference>
<evidence type="ECO:0000256" key="10">
    <source>
        <dbReference type="ARBA" id="ARBA00023242"/>
    </source>
</evidence>
<keyword evidence="10" id="KW-0539">Nucleus</keyword>
<gene>
    <name evidence="14" type="ORF">NQ314_013672</name>
</gene>
<evidence type="ECO:0000259" key="13">
    <source>
        <dbReference type="Pfam" id="PF13359"/>
    </source>
</evidence>
<dbReference type="InterPro" id="IPR026103">
    <property type="entry name" value="HARBI1_animal"/>
</dbReference>
<evidence type="ECO:0000256" key="12">
    <source>
        <dbReference type="ARBA" id="ARBA00045850"/>
    </source>
</evidence>
<dbReference type="AlphaFoldDB" id="A0AAV8X7L1"/>
<dbReference type="GO" id="GO:0046872">
    <property type="term" value="F:metal ion binding"/>
    <property type="evidence" value="ECO:0007669"/>
    <property type="project" value="UniProtKB-KW"/>
</dbReference>
<evidence type="ECO:0000256" key="7">
    <source>
        <dbReference type="ARBA" id="ARBA00022722"/>
    </source>
</evidence>
<evidence type="ECO:0000256" key="1">
    <source>
        <dbReference type="ARBA" id="ARBA00001968"/>
    </source>
</evidence>
<evidence type="ECO:0000256" key="5">
    <source>
        <dbReference type="ARBA" id="ARBA00015519"/>
    </source>
</evidence>
<evidence type="ECO:0000313" key="15">
    <source>
        <dbReference type="Proteomes" id="UP001162156"/>
    </source>
</evidence>
<evidence type="ECO:0000256" key="8">
    <source>
        <dbReference type="ARBA" id="ARBA00022723"/>
    </source>
</evidence>
<keyword evidence="15" id="KW-1185">Reference proteome</keyword>
<protein>
    <recommendedName>
        <fullName evidence="5">Putative nuclease HARBI1</fullName>
    </recommendedName>
    <alternativeName>
        <fullName evidence="11">Harbinger transposase-derived nuclease</fullName>
    </alternativeName>
</protein>
<comment type="function">
    <text evidence="12">Transposase-derived protein that may have nuclease activity. Does not have transposase activity.</text>
</comment>
<keyword evidence="8" id="KW-0479">Metal-binding</keyword>
<keyword evidence="7" id="KW-0540">Nuclease</keyword>
<dbReference type="GO" id="GO:0005634">
    <property type="term" value="C:nucleus"/>
    <property type="evidence" value="ECO:0007669"/>
    <property type="project" value="UniProtKB-SubCell"/>
</dbReference>
<organism evidence="14 15">
    <name type="scientific">Rhamnusium bicolor</name>
    <dbReference type="NCBI Taxonomy" id="1586634"/>
    <lineage>
        <taxon>Eukaryota</taxon>
        <taxon>Metazoa</taxon>
        <taxon>Ecdysozoa</taxon>
        <taxon>Arthropoda</taxon>
        <taxon>Hexapoda</taxon>
        <taxon>Insecta</taxon>
        <taxon>Pterygota</taxon>
        <taxon>Neoptera</taxon>
        <taxon>Endopterygota</taxon>
        <taxon>Coleoptera</taxon>
        <taxon>Polyphaga</taxon>
        <taxon>Cucujiformia</taxon>
        <taxon>Chrysomeloidea</taxon>
        <taxon>Cerambycidae</taxon>
        <taxon>Lepturinae</taxon>
        <taxon>Rhagiini</taxon>
        <taxon>Rhamnusium</taxon>
    </lineage>
</organism>
<comment type="subcellular location">
    <subcellularLocation>
        <location evidence="3">Cytoplasm</location>
    </subcellularLocation>
    <subcellularLocation>
        <location evidence="2">Nucleus</location>
    </subcellularLocation>
</comment>
<dbReference type="Pfam" id="PF13359">
    <property type="entry name" value="DDE_Tnp_4"/>
    <property type="match status" value="1"/>
</dbReference>
<dbReference type="PANTHER" id="PTHR22930:SF85">
    <property type="entry name" value="GH03217P-RELATED"/>
    <property type="match status" value="1"/>
</dbReference>
<evidence type="ECO:0000313" key="14">
    <source>
        <dbReference type="EMBL" id="KAJ8933957.1"/>
    </source>
</evidence>
<name>A0AAV8X7L1_9CUCU</name>
<evidence type="ECO:0000256" key="6">
    <source>
        <dbReference type="ARBA" id="ARBA00022490"/>
    </source>
</evidence>
<proteinExistence type="inferred from homology"/>
<comment type="cofactor">
    <cofactor evidence="1">
        <name>a divalent metal cation</name>
        <dbReference type="ChEBI" id="CHEBI:60240"/>
    </cofactor>
</comment>
<sequence>MSDLSTEIETSASSLSDSAEELEELLEDRVRPKNENYFNQTIPQYNAQEFLEHFRISRHVANSIAEEFQNSDYYKRHAGCYGKLSALNQTYIFLWFVGHQTASFHDVADRFSITISSLFRVIQRVSYFLSNLSPQIIKWPTLEEKNEIESHFRQNGFPGVLGVIDGTHIKIDKPSDDPDSYINRKGFYSIQVQLLCDHQLKIRDVFIGYPGSVHDSRVFRSSPLCQSLLEKCHDLYILGDSGYPLLPNLLTPFKDRGQLTRAQSNYNVKLSKNRYLIEHCIGLLKQKFRQLFHVKLRSIISIAHLIRACCVLHNMALMDDFHYEENDNQIERVFPVLNMDENDPDEEPEDRNGIHIRNRVVNILRQ</sequence>
<evidence type="ECO:0000256" key="3">
    <source>
        <dbReference type="ARBA" id="ARBA00004496"/>
    </source>
</evidence>
<dbReference type="EMBL" id="JANEYF010003800">
    <property type="protein sequence ID" value="KAJ8933957.1"/>
    <property type="molecule type" value="Genomic_DNA"/>
</dbReference>
<comment type="caution">
    <text evidence="14">The sequence shown here is derived from an EMBL/GenBank/DDBJ whole genome shotgun (WGS) entry which is preliminary data.</text>
</comment>
<evidence type="ECO:0000256" key="2">
    <source>
        <dbReference type="ARBA" id="ARBA00004123"/>
    </source>
</evidence>
<dbReference type="InterPro" id="IPR045249">
    <property type="entry name" value="HARBI1-like"/>
</dbReference>
<dbReference type="GO" id="GO:0016787">
    <property type="term" value="F:hydrolase activity"/>
    <property type="evidence" value="ECO:0007669"/>
    <property type="project" value="UniProtKB-KW"/>
</dbReference>
<accession>A0AAV8X7L1</accession>
<reference evidence="14" key="1">
    <citation type="journal article" date="2023" name="Insect Mol. Biol.">
        <title>Genome sequencing provides insights into the evolution of gene families encoding plant cell wall-degrading enzymes in longhorned beetles.</title>
        <authorList>
            <person name="Shin N.R."/>
            <person name="Okamura Y."/>
            <person name="Kirsch R."/>
            <person name="Pauchet Y."/>
        </authorList>
    </citation>
    <scope>NUCLEOTIDE SEQUENCE</scope>
    <source>
        <strain evidence="14">RBIC_L_NR</strain>
    </source>
</reference>
<dbReference type="GO" id="GO:0004518">
    <property type="term" value="F:nuclease activity"/>
    <property type="evidence" value="ECO:0007669"/>
    <property type="project" value="UniProtKB-KW"/>
</dbReference>
<evidence type="ECO:0000256" key="4">
    <source>
        <dbReference type="ARBA" id="ARBA00006958"/>
    </source>
</evidence>
<comment type="similarity">
    <text evidence="4">Belongs to the HARBI1 family.</text>
</comment>
<keyword evidence="9" id="KW-0378">Hydrolase</keyword>
<keyword evidence="6" id="KW-0963">Cytoplasm</keyword>